<evidence type="ECO:0000313" key="3">
    <source>
        <dbReference type="Proteomes" id="UP000593572"/>
    </source>
</evidence>
<proteinExistence type="predicted"/>
<dbReference type="EMBL" id="JABEZX010000006">
    <property type="protein sequence ID" value="MBA0558212.1"/>
    <property type="molecule type" value="Genomic_DNA"/>
</dbReference>
<keyword evidence="3" id="KW-1185">Reference proteome</keyword>
<name>A0A7J8M124_9ROSI</name>
<protein>
    <submittedName>
        <fullName evidence="2">Uncharacterized protein</fullName>
    </submittedName>
</protein>
<evidence type="ECO:0000256" key="1">
    <source>
        <dbReference type="SAM" id="Phobius"/>
    </source>
</evidence>
<keyword evidence="1" id="KW-1133">Transmembrane helix</keyword>
<reference evidence="2 3" key="1">
    <citation type="journal article" date="2019" name="Genome Biol. Evol.">
        <title>Insights into the evolution of the New World diploid cottons (Gossypium, subgenus Houzingenia) based on genome sequencing.</title>
        <authorList>
            <person name="Grover C.E."/>
            <person name="Arick M.A. 2nd"/>
            <person name="Thrash A."/>
            <person name="Conover J.L."/>
            <person name="Sanders W.S."/>
            <person name="Peterson D.G."/>
            <person name="Frelichowski J.E."/>
            <person name="Scheffler J.A."/>
            <person name="Scheffler B.E."/>
            <person name="Wendel J.F."/>
        </authorList>
    </citation>
    <scope>NUCLEOTIDE SEQUENCE [LARGE SCALE GENOMIC DNA]</scope>
    <source>
        <strain evidence="2">157</strain>
        <tissue evidence="2">Leaf</tissue>
    </source>
</reference>
<sequence length="272" mass="31725">MFLDSRDIIDKCLESNNLQTHGSEPSIDLRVTRNTANDVFVKMMERWFQMHVSETMDNYLRLPFIIDKCGALSITEIPFCLQVLNAKYFLDAEVFHLKEGQISEVSRVLIVVPCCALVRVFGRGWFAIYGNLTILSWMANVFVSFMWKEWWNIFRCIDWMEVAMGLVDKKAFEDFVTTFWNIWNSRNNALFWVKDEDAIVIWDRAKTLTSEFRIHNLTHEPMIPKTHCTQNWEKPPNGFTKVNIVAVVVDNMIVFGVIMRDCDNFVLGGITV</sequence>
<evidence type="ECO:0000313" key="2">
    <source>
        <dbReference type="EMBL" id="MBA0558212.1"/>
    </source>
</evidence>
<organism evidence="2 3">
    <name type="scientific">Gossypium lobatum</name>
    <dbReference type="NCBI Taxonomy" id="34289"/>
    <lineage>
        <taxon>Eukaryota</taxon>
        <taxon>Viridiplantae</taxon>
        <taxon>Streptophyta</taxon>
        <taxon>Embryophyta</taxon>
        <taxon>Tracheophyta</taxon>
        <taxon>Spermatophyta</taxon>
        <taxon>Magnoliopsida</taxon>
        <taxon>eudicotyledons</taxon>
        <taxon>Gunneridae</taxon>
        <taxon>Pentapetalae</taxon>
        <taxon>rosids</taxon>
        <taxon>malvids</taxon>
        <taxon>Malvales</taxon>
        <taxon>Malvaceae</taxon>
        <taxon>Malvoideae</taxon>
        <taxon>Gossypium</taxon>
    </lineage>
</organism>
<gene>
    <name evidence="2" type="ORF">Golob_015240</name>
</gene>
<feature type="transmembrane region" description="Helical" evidence="1">
    <location>
        <begin position="128"/>
        <end position="147"/>
    </location>
</feature>
<accession>A0A7J8M124</accession>
<keyword evidence="1" id="KW-0812">Transmembrane</keyword>
<keyword evidence="1" id="KW-0472">Membrane</keyword>
<dbReference type="AlphaFoldDB" id="A0A7J8M124"/>
<comment type="caution">
    <text evidence="2">The sequence shown here is derived from an EMBL/GenBank/DDBJ whole genome shotgun (WGS) entry which is preliminary data.</text>
</comment>
<dbReference type="Proteomes" id="UP000593572">
    <property type="component" value="Unassembled WGS sequence"/>
</dbReference>